<dbReference type="InterPro" id="IPR019793">
    <property type="entry name" value="Peroxidases_heam-ligand_BS"/>
</dbReference>
<dbReference type="GO" id="GO:0006979">
    <property type="term" value="P:response to oxidative stress"/>
    <property type="evidence" value="ECO:0007669"/>
    <property type="project" value="UniProtKB-UniRule"/>
</dbReference>
<dbReference type="PROSITE" id="PS50873">
    <property type="entry name" value="PEROXIDASE_4"/>
    <property type="match status" value="1"/>
</dbReference>
<dbReference type="FunFam" id="1.10.420.10:FF:000007">
    <property type="entry name" value="Peroxidase"/>
    <property type="match status" value="1"/>
</dbReference>
<comment type="cofactor">
    <cofactor evidence="14 17">
        <name>heme b</name>
        <dbReference type="ChEBI" id="CHEBI:60344"/>
    </cofactor>
    <text evidence="14 17">Binds 1 heme b (iron(II)-protoporphyrin IX) group per subunit.</text>
</comment>
<dbReference type="InterPro" id="IPR033905">
    <property type="entry name" value="Secretory_peroxidase"/>
</dbReference>
<evidence type="ECO:0000256" key="5">
    <source>
        <dbReference type="ARBA" id="ARBA00022617"/>
    </source>
</evidence>
<dbReference type="GO" id="GO:0046872">
    <property type="term" value="F:metal ion binding"/>
    <property type="evidence" value="ECO:0007669"/>
    <property type="project" value="UniProtKB-UniRule"/>
</dbReference>
<keyword evidence="17" id="KW-0964">Secreted</keyword>
<dbReference type="Gene3D" id="1.10.520.10">
    <property type="match status" value="1"/>
</dbReference>
<evidence type="ECO:0000313" key="19">
    <source>
        <dbReference type="EMBL" id="KAI0528986.1"/>
    </source>
</evidence>
<evidence type="ECO:0000256" key="13">
    <source>
        <dbReference type="PIRSR" id="PIRSR600823-2"/>
    </source>
</evidence>
<protein>
    <recommendedName>
        <fullName evidence="3 17">Peroxidase</fullName>
        <ecNumber evidence="3 17">1.11.1.7</ecNumber>
    </recommendedName>
</protein>
<evidence type="ECO:0000256" key="12">
    <source>
        <dbReference type="ARBA" id="ARBA00023324"/>
    </source>
</evidence>
<feature type="disulfide bond" evidence="16">
    <location>
        <begin position="140"/>
        <end position="340"/>
    </location>
</feature>
<keyword evidence="11 16" id="KW-1015">Disulfide bond</keyword>
<keyword evidence="7 17" id="KW-0732">Signal</keyword>
<evidence type="ECO:0000256" key="9">
    <source>
        <dbReference type="ARBA" id="ARBA00023002"/>
    </source>
</evidence>
<feature type="disulfide bond" evidence="16">
    <location>
        <begin position="217"/>
        <end position="249"/>
    </location>
</feature>
<comment type="subcellular location">
    <subcellularLocation>
        <location evidence="17">Secreted</location>
    </subcellularLocation>
</comment>
<dbReference type="InterPro" id="IPR010255">
    <property type="entry name" value="Haem_peroxidase_sf"/>
</dbReference>
<keyword evidence="20" id="KW-1185">Reference proteome</keyword>
<dbReference type="GO" id="GO:0005576">
    <property type="term" value="C:extracellular region"/>
    <property type="evidence" value="ECO:0007669"/>
    <property type="project" value="UniProtKB-SubCell"/>
</dbReference>
<dbReference type="OrthoDB" id="2113341at2759"/>
<evidence type="ECO:0000256" key="1">
    <source>
        <dbReference type="ARBA" id="ARBA00000189"/>
    </source>
</evidence>
<evidence type="ECO:0000256" key="15">
    <source>
        <dbReference type="PIRSR" id="PIRSR600823-4"/>
    </source>
</evidence>
<dbReference type="Gene3D" id="1.10.420.10">
    <property type="entry name" value="Peroxidase, domain 2"/>
    <property type="match status" value="1"/>
</dbReference>
<dbReference type="PANTHER" id="PTHR31235">
    <property type="entry name" value="PEROXIDASE 25-RELATED"/>
    <property type="match status" value="1"/>
</dbReference>
<dbReference type="InterPro" id="IPR002016">
    <property type="entry name" value="Haem_peroxidase"/>
</dbReference>
<feature type="binding site" evidence="14">
    <location>
        <position position="95"/>
    </location>
    <ligand>
        <name>Ca(2+)</name>
        <dbReference type="ChEBI" id="CHEBI:29108"/>
        <label>1</label>
    </ligand>
</feature>
<dbReference type="CDD" id="cd00693">
    <property type="entry name" value="secretory_peroxidase"/>
    <property type="match status" value="1"/>
</dbReference>
<comment type="function">
    <text evidence="17">Removal of H(2)O(2), oxidation of toxic reductants, biosynthesis and degradation of lignin, suberization, auxin catabolism, response to environmental stresses such as wounding, pathogen attack and oxidative stress.</text>
</comment>
<feature type="binding site" evidence="14">
    <location>
        <position position="91"/>
    </location>
    <ligand>
        <name>Ca(2+)</name>
        <dbReference type="ChEBI" id="CHEBI:29108"/>
        <label>1</label>
    </ligand>
</feature>
<dbReference type="Pfam" id="PF00141">
    <property type="entry name" value="peroxidase"/>
    <property type="match status" value="1"/>
</dbReference>
<evidence type="ECO:0000256" key="8">
    <source>
        <dbReference type="ARBA" id="ARBA00022837"/>
    </source>
</evidence>
<keyword evidence="9 17" id="KW-0560">Oxidoreductase</keyword>
<evidence type="ECO:0000256" key="10">
    <source>
        <dbReference type="ARBA" id="ARBA00023004"/>
    </source>
</evidence>
<gene>
    <name evidence="19" type="ORF">KFK09_001531</name>
</gene>
<comment type="catalytic activity">
    <reaction evidence="1 17">
        <text>2 a phenolic donor + H2O2 = 2 a phenolic radical donor + 2 H2O</text>
        <dbReference type="Rhea" id="RHEA:56136"/>
        <dbReference type="ChEBI" id="CHEBI:15377"/>
        <dbReference type="ChEBI" id="CHEBI:16240"/>
        <dbReference type="ChEBI" id="CHEBI:139520"/>
        <dbReference type="ChEBI" id="CHEBI:139521"/>
        <dbReference type="EC" id="1.11.1.7"/>
    </reaction>
</comment>
<dbReference type="InterPro" id="IPR000823">
    <property type="entry name" value="Peroxidase_pln"/>
</dbReference>
<dbReference type="EC" id="1.11.1.7" evidence="3 17"/>
<feature type="binding site" evidence="14">
    <location>
        <position position="97"/>
    </location>
    <ligand>
        <name>Ca(2+)</name>
        <dbReference type="ChEBI" id="CHEBI:29108"/>
        <label>1</label>
    </ligand>
</feature>
<dbReference type="GO" id="GO:0140825">
    <property type="term" value="F:lactoperoxidase activity"/>
    <property type="evidence" value="ECO:0007669"/>
    <property type="project" value="UniProtKB-EC"/>
</dbReference>
<evidence type="ECO:0000256" key="7">
    <source>
        <dbReference type="ARBA" id="ARBA00022729"/>
    </source>
</evidence>
<dbReference type="GO" id="GO:0042744">
    <property type="term" value="P:hydrogen peroxide catabolic process"/>
    <property type="evidence" value="ECO:0007669"/>
    <property type="project" value="UniProtKB-KW"/>
</dbReference>
<reference evidence="19" key="1">
    <citation type="journal article" date="2022" name="Front. Genet.">
        <title>Chromosome-Scale Assembly of the Dendrobium nobile Genome Provides Insights Into the Molecular Mechanism of the Biosynthesis of the Medicinal Active Ingredient of Dendrobium.</title>
        <authorList>
            <person name="Xu Q."/>
            <person name="Niu S.-C."/>
            <person name="Li K.-L."/>
            <person name="Zheng P.-J."/>
            <person name="Zhang X.-J."/>
            <person name="Jia Y."/>
            <person name="Liu Y."/>
            <person name="Niu Y.-X."/>
            <person name="Yu L.-H."/>
            <person name="Chen D.-F."/>
            <person name="Zhang G.-Q."/>
        </authorList>
    </citation>
    <scope>NUCLEOTIDE SEQUENCE</scope>
    <source>
        <tissue evidence="19">Leaf</tissue>
    </source>
</reference>
<comment type="similarity">
    <text evidence="2">Belongs to the peroxidase family. Ascorbate peroxidase subfamily.</text>
</comment>
<evidence type="ECO:0000256" key="17">
    <source>
        <dbReference type="RuleBase" id="RU362060"/>
    </source>
</evidence>
<dbReference type="EMBL" id="JAGYWB010000002">
    <property type="protein sequence ID" value="KAI0528986.1"/>
    <property type="molecule type" value="Genomic_DNA"/>
</dbReference>
<dbReference type="SUPFAM" id="SSF48113">
    <property type="entry name" value="Heme-dependent peroxidases"/>
    <property type="match status" value="1"/>
</dbReference>
<evidence type="ECO:0000256" key="16">
    <source>
        <dbReference type="PIRSR" id="PIRSR600823-5"/>
    </source>
</evidence>
<dbReference type="PRINTS" id="PR00461">
    <property type="entry name" value="PLPEROXIDASE"/>
</dbReference>
<feature type="disulfide bond" evidence="16">
    <location>
        <begin position="89"/>
        <end position="94"/>
    </location>
</feature>
<evidence type="ECO:0000313" key="20">
    <source>
        <dbReference type="Proteomes" id="UP000829196"/>
    </source>
</evidence>
<dbReference type="SMR" id="A0A8T3C540"/>
<feature type="binding site" description="axial binding residue" evidence="14">
    <location>
        <position position="210"/>
    </location>
    <ligand>
        <name>heme b</name>
        <dbReference type="ChEBI" id="CHEBI:60344"/>
    </ligand>
    <ligandPart>
        <name>Fe</name>
        <dbReference type="ChEBI" id="CHEBI:18248"/>
    </ligandPart>
</feature>
<evidence type="ECO:0000256" key="4">
    <source>
        <dbReference type="ARBA" id="ARBA00022559"/>
    </source>
</evidence>
<dbReference type="Proteomes" id="UP000829196">
    <property type="component" value="Unassembled WGS sequence"/>
</dbReference>
<accession>A0A8T3C540</accession>
<feature type="binding site" evidence="14">
    <location>
        <position position="106"/>
    </location>
    <ligand>
        <name>Ca(2+)</name>
        <dbReference type="ChEBI" id="CHEBI:29108"/>
        <label>1</label>
    </ligand>
</feature>
<keyword evidence="10 14" id="KW-0408">Iron</keyword>
<keyword evidence="8 14" id="KW-0106">Calcium</keyword>
<proteinExistence type="inferred from homology"/>
<feature type="domain" description="Plant heme peroxidase family profile" evidence="18">
    <location>
        <begin position="44"/>
        <end position="344"/>
    </location>
</feature>
<feature type="site" description="Transition state stabilizer" evidence="15">
    <location>
        <position position="83"/>
    </location>
</feature>
<comment type="cofactor">
    <cofactor evidence="14 17">
        <name>Ca(2+)</name>
        <dbReference type="ChEBI" id="CHEBI:29108"/>
    </cofactor>
    <text evidence="14 17">Binds 2 calcium ions per subunit.</text>
</comment>
<keyword evidence="12 17" id="KW-0376">Hydrogen peroxide</keyword>
<evidence type="ECO:0000256" key="14">
    <source>
        <dbReference type="PIRSR" id="PIRSR600823-3"/>
    </source>
</evidence>
<feature type="disulfide bond" evidence="16">
    <location>
        <begin position="56"/>
        <end position="134"/>
    </location>
</feature>
<comment type="similarity">
    <text evidence="17">Belongs to the peroxidase family. Classical plant (class III) peroxidase subfamily.</text>
</comment>
<dbReference type="AlphaFoldDB" id="A0A8T3C540"/>
<name>A0A8T3C540_DENNO</name>
<evidence type="ECO:0000256" key="2">
    <source>
        <dbReference type="ARBA" id="ARBA00006873"/>
    </source>
</evidence>
<keyword evidence="5 17" id="KW-0349">Heme</keyword>
<evidence type="ECO:0000256" key="3">
    <source>
        <dbReference type="ARBA" id="ARBA00012313"/>
    </source>
</evidence>
<feature type="binding site" evidence="14">
    <location>
        <position position="93"/>
    </location>
    <ligand>
        <name>Ca(2+)</name>
        <dbReference type="ChEBI" id="CHEBI:29108"/>
        <label>1</label>
    </ligand>
</feature>
<evidence type="ECO:0000256" key="6">
    <source>
        <dbReference type="ARBA" id="ARBA00022723"/>
    </source>
</evidence>
<dbReference type="PRINTS" id="PR00458">
    <property type="entry name" value="PEROXIDASE"/>
</dbReference>
<evidence type="ECO:0000259" key="18">
    <source>
        <dbReference type="PROSITE" id="PS50873"/>
    </source>
</evidence>
<sequence length="351" mass="39149">MELYRVQQWRPKLVLLLLLLLLRVWGSTCVNLFDLSARVAPLNGLMLHYYKYNTSCTNAEEFVQLIVNSAWKADRSVTAALLRLLYSDCFVTGCDASILLDGDNTEKYAIQNQGLRTNGLYLIDDIKKVLEARCPGVVSCADILNLAAKEAVALAGAPKYPVYTGRRDGLQSTAQSVDLPPPDVTWKQALAYFESKDLDVLDLGTLLGAHSVGMTHCSNIQDRLYNFNGTGRPDCSMDPNFLAQLKKKCPPGSKENKKVYLNPASGRNYSFESSYYKRVLKHQAVLTEDQQMITTSDGIRIAHEFAAGFEDLRKFFALSMTRMGGLGVLTGKQGEIRRNCRYTNANNPHLK</sequence>
<feature type="binding site" evidence="13">
    <location>
        <position position="180"/>
    </location>
    <ligand>
        <name>substrate</name>
    </ligand>
</feature>
<organism evidence="19 20">
    <name type="scientific">Dendrobium nobile</name>
    <name type="common">Orchid</name>
    <dbReference type="NCBI Taxonomy" id="94219"/>
    <lineage>
        <taxon>Eukaryota</taxon>
        <taxon>Viridiplantae</taxon>
        <taxon>Streptophyta</taxon>
        <taxon>Embryophyta</taxon>
        <taxon>Tracheophyta</taxon>
        <taxon>Spermatophyta</taxon>
        <taxon>Magnoliopsida</taxon>
        <taxon>Liliopsida</taxon>
        <taxon>Asparagales</taxon>
        <taxon>Orchidaceae</taxon>
        <taxon>Epidendroideae</taxon>
        <taxon>Malaxideae</taxon>
        <taxon>Dendrobiinae</taxon>
        <taxon>Dendrobium</taxon>
    </lineage>
</organism>
<feature type="binding site" evidence="14">
    <location>
        <position position="88"/>
    </location>
    <ligand>
        <name>Ca(2+)</name>
        <dbReference type="ChEBI" id="CHEBI:29108"/>
        <label>1</label>
    </ligand>
</feature>
<keyword evidence="6 14" id="KW-0479">Metal-binding</keyword>
<dbReference type="GO" id="GO:0020037">
    <property type="term" value="F:heme binding"/>
    <property type="evidence" value="ECO:0007669"/>
    <property type="project" value="UniProtKB-UniRule"/>
</dbReference>
<feature type="chain" id="PRO_5035964075" description="Peroxidase" evidence="17">
    <location>
        <begin position="27"/>
        <end position="351"/>
    </location>
</feature>
<evidence type="ECO:0000256" key="11">
    <source>
        <dbReference type="ARBA" id="ARBA00023157"/>
    </source>
</evidence>
<keyword evidence="4 17" id="KW-0575">Peroxidase</keyword>
<dbReference type="PROSITE" id="PS00435">
    <property type="entry name" value="PEROXIDASE_1"/>
    <property type="match status" value="1"/>
</dbReference>
<comment type="caution">
    <text evidence="19">The sequence shown here is derived from an EMBL/GenBank/DDBJ whole genome shotgun (WGS) entry which is preliminary data.</text>
</comment>
<feature type="signal peptide" evidence="17">
    <location>
        <begin position="1"/>
        <end position="26"/>
    </location>
</feature>